<protein>
    <submittedName>
        <fullName evidence="1">Aldo/keto reductase</fullName>
    </submittedName>
</protein>
<reference evidence="1" key="2">
    <citation type="journal article" date="2022" name="New Phytol.">
        <title>Evolutionary transition to the ectomycorrhizal habit in the genomes of a hyperdiverse lineage of mushroom-forming fungi.</title>
        <authorList>
            <person name="Looney B."/>
            <person name="Miyauchi S."/>
            <person name="Morin E."/>
            <person name="Drula E."/>
            <person name="Courty P.E."/>
            <person name="Kohler A."/>
            <person name="Kuo A."/>
            <person name="LaButti K."/>
            <person name="Pangilinan J."/>
            <person name="Lipzen A."/>
            <person name="Riley R."/>
            <person name="Andreopoulos W."/>
            <person name="He G."/>
            <person name="Johnson J."/>
            <person name="Nolan M."/>
            <person name="Tritt A."/>
            <person name="Barry K.W."/>
            <person name="Grigoriev I.V."/>
            <person name="Nagy L.G."/>
            <person name="Hibbett D."/>
            <person name="Henrissat B."/>
            <person name="Matheny P.B."/>
            <person name="Labbe J."/>
            <person name="Martin F.M."/>
        </authorList>
    </citation>
    <scope>NUCLEOTIDE SEQUENCE</scope>
    <source>
        <strain evidence="1">FP105234-sp</strain>
    </source>
</reference>
<organism evidence="1 2">
    <name type="scientific">Auriscalpium vulgare</name>
    <dbReference type="NCBI Taxonomy" id="40419"/>
    <lineage>
        <taxon>Eukaryota</taxon>
        <taxon>Fungi</taxon>
        <taxon>Dikarya</taxon>
        <taxon>Basidiomycota</taxon>
        <taxon>Agaricomycotina</taxon>
        <taxon>Agaricomycetes</taxon>
        <taxon>Russulales</taxon>
        <taxon>Auriscalpiaceae</taxon>
        <taxon>Auriscalpium</taxon>
    </lineage>
</organism>
<reference evidence="1" key="1">
    <citation type="submission" date="2021-02" db="EMBL/GenBank/DDBJ databases">
        <authorList>
            <consortium name="DOE Joint Genome Institute"/>
            <person name="Ahrendt S."/>
            <person name="Looney B.P."/>
            <person name="Miyauchi S."/>
            <person name="Morin E."/>
            <person name="Drula E."/>
            <person name="Courty P.E."/>
            <person name="Chicoki N."/>
            <person name="Fauchery L."/>
            <person name="Kohler A."/>
            <person name="Kuo A."/>
            <person name="Labutti K."/>
            <person name="Pangilinan J."/>
            <person name="Lipzen A."/>
            <person name="Riley R."/>
            <person name="Andreopoulos W."/>
            <person name="He G."/>
            <person name="Johnson J."/>
            <person name="Barry K.W."/>
            <person name="Grigoriev I.V."/>
            <person name="Nagy L."/>
            <person name="Hibbett D."/>
            <person name="Henrissat B."/>
            <person name="Matheny P.B."/>
            <person name="Labbe J."/>
            <person name="Martin F."/>
        </authorList>
    </citation>
    <scope>NUCLEOTIDE SEQUENCE</scope>
    <source>
        <strain evidence="1">FP105234-sp</strain>
    </source>
</reference>
<dbReference type="Proteomes" id="UP000814033">
    <property type="component" value="Unassembled WGS sequence"/>
</dbReference>
<name>A0ACB8RMJ2_9AGAM</name>
<dbReference type="EMBL" id="MU275951">
    <property type="protein sequence ID" value="KAI0045459.1"/>
    <property type="molecule type" value="Genomic_DNA"/>
</dbReference>
<evidence type="ECO:0000313" key="2">
    <source>
        <dbReference type="Proteomes" id="UP000814033"/>
    </source>
</evidence>
<evidence type="ECO:0000313" key="1">
    <source>
        <dbReference type="EMBL" id="KAI0045459.1"/>
    </source>
</evidence>
<keyword evidence="2" id="KW-1185">Reference proteome</keyword>
<gene>
    <name evidence="1" type="ORF">FA95DRAFT_123655</name>
</gene>
<sequence length="350" mass="39374">MSALNVTRRVPYVRLGSSGLKISRIVLGCMSYGTPDWQKWVLSEEEGIAHIKFAYENGIQTFDTADLYSSGLSEVVLGKAIKQLNLPREEIVIMTKLFFVVTRTPSELYYPVSASEAHGYVNQFGLSRKHIFDGVKQSLERLGVEYIDVLQCHRFDEDTPIAETMQALHDVVKAGYVRYIGMSSCWAWQFSAMQNYALTHNLTPFISMQNHYNLIYREEEREMMPTLKHFGVGALPWSPLARGALTRPVGGGSDSVRAGNDIWVNDYTKEPGNQVVVQRVEELAKKYNKSMAQISLAWMLSKDVVSAPIIGTTSLEKLSDLIGAVDIKLSAEEVKYLEEPYKPMAVMGHF</sequence>
<proteinExistence type="predicted"/>
<accession>A0ACB8RMJ2</accession>
<comment type="caution">
    <text evidence="1">The sequence shown here is derived from an EMBL/GenBank/DDBJ whole genome shotgun (WGS) entry which is preliminary data.</text>
</comment>